<evidence type="ECO:0000256" key="1">
    <source>
        <dbReference type="SAM" id="MobiDB-lite"/>
    </source>
</evidence>
<evidence type="ECO:0000313" key="3">
    <source>
        <dbReference type="EMBL" id="KAF5774613.1"/>
    </source>
</evidence>
<reference evidence="3" key="2">
    <citation type="submission" date="2020-06" db="EMBL/GenBank/DDBJ databases">
        <title>Helianthus annuus Genome sequencing and assembly Release 2.</title>
        <authorList>
            <person name="Gouzy J."/>
            <person name="Langlade N."/>
            <person name="Munos S."/>
        </authorList>
    </citation>
    <scope>NUCLEOTIDE SEQUENCE</scope>
    <source>
        <tissue evidence="3">Leaves</tissue>
    </source>
</reference>
<accession>A0A9K3HD41</accession>
<dbReference type="Pfam" id="PF04195">
    <property type="entry name" value="Transposase_28"/>
    <property type="match status" value="1"/>
</dbReference>
<proteinExistence type="predicted"/>
<dbReference type="Gramene" id="mRNA:HanXRQr2_Chr13g0602681">
    <property type="protein sequence ID" value="mRNA:HanXRQr2_Chr13g0602681"/>
    <property type="gene ID" value="HanXRQr2_Chr13g0602681"/>
</dbReference>
<evidence type="ECO:0000259" key="2">
    <source>
        <dbReference type="Pfam" id="PF04195"/>
    </source>
</evidence>
<dbReference type="PANTHER" id="PTHR31099">
    <property type="entry name" value="OS06G0165300 PROTEIN"/>
    <property type="match status" value="1"/>
</dbReference>
<feature type="region of interest" description="Disordered" evidence="1">
    <location>
        <begin position="276"/>
        <end position="309"/>
    </location>
</feature>
<dbReference type="EMBL" id="MNCJ02000328">
    <property type="protein sequence ID" value="KAF5774613.1"/>
    <property type="molecule type" value="Genomic_DNA"/>
</dbReference>
<evidence type="ECO:0000313" key="4">
    <source>
        <dbReference type="Proteomes" id="UP000215914"/>
    </source>
</evidence>
<dbReference type="InterPro" id="IPR007321">
    <property type="entry name" value="Transposase_28"/>
</dbReference>
<reference evidence="3" key="1">
    <citation type="journal article" date="2017" name="Nature">
        <title>The sunflower genome provides insights into oil metabolism, flowering and Asterid evolution.</title>
        <authorList>
            <person name="Badouin H."/>
            <person name="Gouzy J."/>
            <person name="Grassa C.J."/>
            <person name="Murat F."/>
            <person name="Staton S.E."/>
            <person name="Cottret L."/>
            <person name="Lelandais-Briere C."/>
            <person name="Owens G.L."/>
            <person name="Carrere S."/>
            <person name="Mayjonade B."/>
            <person name="Legrand L."/>
            <person name="Gill N."/>
            <person name="Kane N.C."/>
            <person name="Bowers J.E."/>
            <person name="Hubner S."/>
            <person name="Bellec A."/>
            <person name="Berard A."/>
            <person name="Berges H."/>
            <person name="Blanchet N."/>
            <person name="Boniface M.C."/>
            <person name="Brunel D."/>
            <person name="Catrice O."/>
            <person name="Chaidir N."/>
            <person name="Claudel C."/>
            <person name="Donnadieu C."/>
            <person name="Faraut T."/>
            <person name="Fievet G."/>
            <person name="Helmstetter N."/>
            <person name="King M."/>
            <person name="Knapp S.J."/>
            <person name="Lai Z."/>
            <person name="Le Paslier M.C."/>
            <person name="Lippi Y."/>
            <person name="Lorenzon L."/>
            <person name="Mandel J.R."/>
            <person name="Marage G."/>
            <person name="Marchand G."/>
            <person name="Marquand E."/>
            <person name="Bret-Mestries E."/>
            <person name="Morien E."/>
            <person name="Nambeesan S."/>
            <person name="Nguyen T."/>
            <person name="Pegot-Espagnet P."/>
            <person name="Pouilly N."/>
            <person name="Raftis F."/>
            <person name="Sallet E."/>
            <person name="Schiex T."/>
            <person name="Thomas J."/>
            <person name="Vandecasteele C."/>
            <person name="Vares D."/>
            <person name="Vear F."/>
            <person name="Vautrin S."/>
            <person name="Crespi M."/>
            <person name="Mangin B."/>
            <person name="Burke J.M."/>
            <person name="Salse J."/>
            <person name="Munos S."/>
            <person name="Vincourt P."/>
            <person name="Rieseberg L.H."/>
            <person name="Langlade N.B."/>
        </authorList>
    </citation>
    <scope>NUCLEOTIDE SEQUENCE</scope>
    <source>
        <tissue evidence="3">Leaves</tissue>
    </source>
</reference>
<dbReference type="AlphaFoldDB" id="A0A9K3HD41"/>
<protein>
    <recommendedName>
        <fullName evidence="2">Transposase (putative) gypsy type domain-containing protein</fullName>
    </recommendedName>
</protein>
<feature type="domain" description="Transposase (putative) gypsy type" evidence="2">
    <location>
        <begin position="8"/>
        <end position="69"/>
    </location>
</feature>
<sequence length="372" mass="41708">MVTMFVDFFVTCNLRLPLTVFMVDSLEFYKIHTSQLSPLGMVRARHFEYCFRSKNSEPLVEGFRQFYQMHVQLGFYFFRWRDNAPKLMSSPPKGFTAWKSKFFYVKEDWAAALQAVPLMTLGNKELQYLRMMLRNKPGVKNKLVMKEQDKVRFWRTFADDFKGKIEVVECSEEEEGWYKATVAGFWLPNPTALDAPLRQGRGNVSMFGKLGALGDSSGKGSKTAPAVVVVPGKGKKTEKPVTIPVKQVVSGTFRPRIRKSEDFIMVSNTLEGLGVPGSSSGAGGATTGTRPTIGQKRKGDTAAAGGSKRAALRRPRAVVLNMCMHAVSVGKFLHTYKKFYMLNFPEVFVYYSSCKATYPHSYSTILSTESCG</sequence>
<gene>
    <name evidence="3" type="ORF">HanXRQr2_Chr13g0602681</name>
</gene>
<comment type="caution">
    <text evidence="3">The sequence shown here is derived from an EMBL/GenBank/DDBJ whole genome shotgun (WGS) entry which is preliminary data.</text>
</comment>
<name>A0A9K3HD41_HELAN</name>
<dbReference type="Proteomes" id="UP000215914">
    <property type="component" value="Unassembled WGS sequence"/>
</dbReference>
<dbReference type="PANTHER" id="PTHR31099:SF49">
    <property type="entry name" value="MYOSIN HEAVY CHAIN-LIKE PROTEIN"/>
    <property type="match status" value="1"/>
</dbReference>
<keyword evidence="4" id="KW-1185">Reference proteome</keyword>
<organism evidence="3 4">
    <name type="scientific">Helianthus annuus</name>
    <name type="common">Common sunflower</name>
    <dbReference type="NCBI Taxonomy" id="4232"/>
    <lineage>
        <taxon>Eukaryota</taxon>
        <taxon>Viridiplantae</taxon>
        <taxon>Streptophyta</taxon>
        <taxon>Embryophyta</taxon>
        <taxon>Tracheophyta</taxon>
        <taxon>Spermatophyta</taxon>
        <taxon>Magnoliopsida</taxon>
        <taxon>eudicotyledons</taxon>
        <taxon>Gunneridae</taxon>
        <taxon>Pentapetalae</taxon>
        <taxon>asterids</taxon>
        <taxon>campanulids</taxon>
        <taxon>Asterales</taxon>
        <taxon>Asteraceae</taxon>
        <taxon>Asteroideae</taxon>
        <taxon>Heliantheae alliance</taxon>
        <taxon>Heliantheae</taxon>
        <taxon>Helianthus</taxon>
    </lineage>
</organism>